<keyword evidence="11" id="KW-0449">Lipoprotein</keyword>
<keyword evidence="7 9" id="KW-0472">Membrane</keyword>
<dbReference type="HAMAP" id="MF_01148">
    <property type="entry name" value="Lnt"/>
    <property type="match status" value="1"/>
</dbReference>
<feature type="transmembrane region" description="Helical" evidence="9">
    <location>
        <begin position="148"/>
        <end position="166"/>
    </location>
</feature>
<dbReference type="GO" id="GO:0005886">
    <property type="term" value="C:plasma membrane"/>
    <property type="evidence" value="ECO:0007669"/>
    <property type="project" value="UniProtKB-SubCell"/>
</dbReference>
<evidence type="ECO:0000256" key="5">
    <source>
        <dbReference type="ARBA" id="ARBA00022692"/>
    </source>
</evidence>
<dbReference type="InterPro" id="IPR004563">
    <property type="entry name" value="Apolipo_AcylTrfase"/>
</dbReference>
<dbReference type="Proteomes" id="UP000295733">
    <property type="component" value="Unassembled WGS sequence"/>
</dbReference>
<dbReference type="GO" id="GO:0016410">
    <property type="term" value="F:N-acyltransferase activity"/>
    <property type="evidence" value="ECO:0007669"/>
    <property type="project" value="UniProtKB-UniRule"/>
</dbReference>
<dbReference type="UniPathway" id="UPA00666"/>
<sequence>MPTRAGSSGCASRCPIRAMLDPMQARLTRLWQRRGVQMATAIGLGVALALGQAPYGLCPLALAGLTGLTFLISRADGPGQAARLAWAGGAGHFALALSWIVEPFLVDIRTHGWMAPFALAGMAGGLALFWMAAGAFAGWAGRGPRGRALAFALALAAVELARGYVLTGFPWALAGHIWIGTAPVQLAALTGQYGLTLVTALAVALPFALPHGPGRMLGAGLGAALLGGVALWGAARLDTPLPPRPEAPQIRLVQPNAAQHLKWRRDMVPVFWERLIGYTAAPGVPVPDLIVWPETSVPYLLNHADGALATIALAADGPPVMLGIQRRDGPRTHNSLAVIGAGGRVTQLYDKHHLVPFGEYIPLGHILGRFGIKGLAANDVYGYAPGPGPRVLNLGPHLGQALPLICYEAVFPQDLRTDTRPGWLVQITNDAWFGTRSGPYQHLALAQLRAVETGLPMVRAANTGVSAVIDPMGRITHSLPLHTEGALTAPLPPALSATPYARTGDWPIAALLLAALAGFVARRARK</sequence>
<comment type="catalytic activity">
    <reaction evidence="9">
        <text>N-terminal S-1,2-diacyl-sn-glyceryl-L-cysteinyl-[lipoprotein] + a glycerophospholipid = N-acyl-S-1,2-diacyl-sn-glyceryl-L-cysteinyl-[lipoprotein] + a 2-acyl-sn-glycero-3-phospholipid + H(+)</text>
        <dbReference type="Rhea" id="RHEA:48228"/>
        <dbReference type="Rhea" id="RHEA-COMP:14681"/>
        <dbReference type="Rhea" id="RHEA-COMP:14684"/>
        <dbReference type="ChEBI" id="CHEBI:15378"/>
        <dbReference type="ChEBI" id="CHEBI:136912"/>
        <dbReference type="ChEBI" id="CHEBI:140656"/>
        <dbReference type="ChEBI" id="CHEBI:140657"/>
        <dbReference type="ChEBI" id="CHEBI:140660"/>
        <dbReference type="EC" id="2.3.1.269"/>
    </reaction>
</comment>
<evidence type="ECO:0000313" key="11">
    <source>
        <dbReference type="EMBL" id="TCP20900.1"/>
    </source>
</evidence>
<dbReference type="Pfam" id="PF20154">
    <property type="entry name" value="LNT_N"/>
    <property type="match status" value="1"/>
</dbReference>
<dbReference type="NCBIfam" id="TIGR00546">
    <property type="entry name" value="lnt"/>
    <property type="match status" value="1"/>
</dbReference>
<dbReference type="AlphaFoldDB" id="A0A4R2NHU2"/>
<evidence type="ECO:0000256" key="6">
    <source>
        <dbReference type="ARBA" id="ARBA00022989"/>
    </source>
</evidence>
<keyword evidence="12" id="KW-1185">Reference proteome</keyword>
<dbReference type="CDD" id="cd07571">
    <property type="entry name" value="ALP_N-acyl_transferase"/>
    <property type="match status" value="1"/>
</dbReference>
<comment type="subcellular location">
    <subcellularLocation>
        <location evidence="1 9">Cell membrane</location>
        <topology evidence="1 9">Multi-pass membrane protein</topology>
    </subcellularLocation>
</comment>
<keyword evidence="4 9" id="KW-0808">Transferase</keyword>
<evidence type="ECO:0000256" key="8">
    <source>
        <dbReference type="ARBA" id="ARBA00023315"/>
    </source>
</evidence>
<feature type="transmembrane region" description="Helical" evidence="9">
    <location>
        <begin position="84"/>
        <end position="101"/>
    </location>
</feature>
<keyword evidence="5 9" id="KW-0812">Transmembrane</keyword>
<feature type="transmembrane region" description="Helical" evidence="9">
    <location>
        <begin position="186"/>
        <end position="209"/>
    </location>
</feature>
<keyword evidence="6 9" id="KW-1133">Transmembrane helix</keyword>
<feature type="transmembrane region" description="Helical" evidence="9">
    <location>
        <begin position="216"/>
        <end position="235"/>
    </location>
</feature>
<dbReference type="Gene3D" id="3.60.110.10">
    <property type="entry name" value="Carbon-nitrogen hydrolase"/>
    <property type="match status" value="1"/>
</dbReference>
<feature type="transmembrane region" description="Helical" evidence="9">
    <location>
        <begin position="113"/>
        <end position="136"/>
    </location>
</feature>
<evidence type="ECO:0000256" key="4">
    <source>
        <dbReference type="ARBA" id="ARBA00022679"/>
    </source>
</evidence>
<dbReference type="PROSITE" id="PS50263">
    <property type="entry name" value="CN_HYDROLASE"/>
    <property type="match status" value="1"/>
</dbReference>
<dbReference type="EC" id="2.3.1.269" evidence="9"/>
<feature type="transmembrane region" description="Helical" evidence="9">
    <location>
        <begin position="53"/>
        <end position="72"/>
    </location>
</feature>
<comment type="pathway">
    <text evidence="9">Protein modification; lipoprotein biosynthesis (N-acyl transfer).</text>
</comment>
<organism evidence="11 12">
    <name type="scientific">Rhodovulum adriaticum</name>
    <name type="common">Rhodopseudomonas adriatica</name>
    <dbReference type="NCBI Taxonomy" id="35804"/>
    <lineage>
        <taxon>Bacteria</taxon>
        <taxon>Pseudomonadati</taxon>
        <taxon>Pseudomonadota</taxon>
        <taxon>Alphaproteobacteria</taxon>
        <taxon>Rhodobacterales</taxon>
        <taxon>Paracoccaceae</taxon>
        <taxon>Rhodovulum</taxon>
    </lineage>
</organism>
<dbReference type="InterPro" id="IPR045378">
    <property type="entry name" value="LNT_N"/>
</dbReference>
<keyword evidence="3 9" id="KW-1003">Cell membrane</keyword>
<feature type="domain" description="CN hydrolase" evidence="10">
    <location>
        <begin position="253"/>
        <end position="493"/>
    </location>
</feature>
<dbReference type="EMBL" id="SLXL01000015">
    <property type="protein sequence ID" value="TCP20900.1"/>
    <property type="molecule type" value="Genomic_DNA"/>
</dbReference>
<dbReference type="GO" id="GO:0042158">
    <property type="term" value="P:lipoprotein biosynthetic process"/>
    <property type="evidence" value="ECO:0007669"/>
    <property type="project" value="UniProtKB-UniRule"/>
</dbReference>
<name>A0A4R2NHU2_RHOAD</name>
<evidence type="ECO:0000256" key="7">
    <source>
        <dbReference type="ARBA" id="ARBA00023136"/>
    </source>
</evidence>
<comment type="function">
    <text evidence="9">Catalyzes the phospholipid dependent N-acylation of the N-terminal cysteine of apolipoprotein, the last step in lipoprotein maturation.</text>
</comment>
<dbReference type="InterPro" id="IPR003010">
    <property type="entry name" value="C-N_Hydrolase"/>
</dbReference>
<evidence type="ECO:0000256" key="3">
    <source>
        <dbReference type="ARBA" id="ARBA00022475"/>
    </source>
</evidence>
<proteinExistence type="inferred from homology"/>
<dbReference type="InterPro" id="IPR036526">
    <property type="entry name" value="C-N_Hydrolase_sf"/>
</dbReference>
<accession>A0A4R2NHU2</accession>
<gene>
    <name evidence="9" type="primary">lnt</name>
    <name evidence="11" type="ORF">EV656_11520</name>
</gene>
<protein>
    <recommendedName>
        <fullName evidence="9">Apolipoprotein N-acyltransferase</fullName>
        <shortName evidence="9">ALP N-acyltransferase</shortName>
        <ecNumber evidence="9">2.3.1.269</ecNumber>
    </recommendedName>
</protein>
<evidence type="ECO:0000256" key="2">
    <source>
        <dbReference type="ARBA" id="ARBA00010065"/>
    </source>
</evidence>
<comment type="caution">
    <text evidence="11">The sequence shown here is derived from an EMBL/GenBank/DDBJ whole genome shotgun (WGS) entry which is preliminary data.</text>
</comment>
<dbReference type="Pfam" id="PF00795">
    <property type="entry name" value="CN_hydrolase"/>
    <property type="match status" value="1"/>
</dbReference>
<evidence type="ECO:0000256" key="1">
    <source>
        <dbReference type="ARBA" id="ARBA00004651"/>
    </source>
</evidence>
<dbReference type="PANTHER" id="PTHR38686:SF1">
    <property type="entry name" value="APOLIPOPROTEIN N-ACYLTRANSFERASE"/>
    <property type="match status" value="1"/>
</dbReference>
<reference evidence="11 12" key="1">
    <citation type="submission" date="2019-03" db="EMBL/GenBank/DDBJ databases">
        <title>Genomic Encyclopedia of Type Strains, Phase IV (KMG-IV): sequencing the most valuable type-strain genomes for metagenomic binning, comparative biology and taxonomic classification.</title>
        <authorList>
            <person name="Goeker M."/>
        </authorList>
    </citation>
    <scope>NUCLEOTIDE SEQUENCE [LARGE SCALE GENOMIC DNA]</scope>
    <source>
        <strain evidence="11 12">DSM 2781</strain>
    </source>
</reference>
<dbReference type="SUPFAM" id="SSF56317">
    <property type="entry name" value="Carbon-nitrogen hydrolase"/>
    <property type="match status" value="1"/>
</dbReference>
<keyword evidence="8 9" id="KW-0012">Acyltransferase</keyword>
<evidence type="ECO:0000313" key="12">
    <source>
        <dbReference type="Proteomes" id="UP000295733"/>
    </source>
</evidence>
<evidence type="ECO:0000259" key="10">
    <source>
        <dbReference type="PROSITE" id="PS50263"/>
    </source>
</evidence>
<evidence type="ECO:0000256" key="9">
    <source>
        <dbReference type="HAMAP-Rule" id="MF_01148"/>
    </source>
</evidence>
<dbReference type="PANTHER" id="PTHR38686">
    <property type="entry name" value="APOLIPOPROTEIN N-ACYLTRANSFERASE"/>
    <property type="match status" value="1"/>
</dbReference>
<comment type="similarity">
    <text evidence="2 9">Belongs to the CN hydrolase family. Apolipoprotein N-acyltransferase subfamily.</text>
</comment>